<evidence type="ECO:0000313" key="3">
    <source>
        <dbReference type="Proteomes" id="UP000324800"/>
    </source>
</evidence>
<dbReference type="Gene3D" id="3.30.1910.20">
    <property type="entry name" value="asparaginyl-tRNA synthetase, N-terminal domain"/>
    <property type="match status" value="1"/>
</dbReference>
<evidence type="ECO:0000313" key="2">
    <source>
        <dbReference type="EMBL" id="KAA6402753.1"/>
    </source>
</evidence>
<dbReference type="EMBL" id="SNRW01000191">
    <property type="protein sequence ID" value="KAA6402753.1"/>
    <property type="molecule type" value="Genomic_DNA"/>
</dbReference>
<reference evidence="2 3" key="1">
    <citation type="submission" date="2019-03" db="EMBL/GenBank/DDBJ databases">
        <title>Single cell metagenomics reveals metabolic interactions within the superorganism composed of flagellate Streblomastix strix and complex community of Bacteroidetes bacteria on its surface.</title>
        <authorList>
            <person name="Treitli S.C."/>
            <person name="Kolisko M."/>
            <person name="Husnik F."/>
            <person name="Keeling P."/>
            <person name="Hampl V."/>
        </authorList>
    </citation>
    <scope>NUCLEOTIDE SEQUENCE [LARGE SCALE GENOMIC DNA]</scope>
    <source>
        <strain evidence="2">ST1C</strain>
    </source>
</reference>
<name>A0A5J4X6T8_9EUKA</name>
<gene>
    <name evidence="2" type="ORF">EZS28_001721</name>
</gene>
<dbReference type="Proteomes" id="UP000324800">
    <property type="component" value="Unassembled WGS sequence"/>
</dbReference>
<protein>
    <submittedName>
        <fullName evidence="2">Uncharacterized protein</fullName>
    </submittedName>
</protein>
<accession>A0A5J4X6T8</accession>
<evidence type="ECO:0000256" key="1">
    <source>
        <dbReference type="SAM" id="MobiDB-lite"/>
    </source>
</evidence>
<dbReference type="Gene3D" id="2.160.20.10">
    <property type="entry name" value="Single-stranded right-handed beta-helix, Pectin lyase-like"/>
    <property type="match status" value="1"/>
</dbReference>
<organism evidence="2 3">
    <name type="scientific">Streblomastix strix</name>
    <dbReference type="NCBI Taxonomy" id="222440"/>
    <lineage>
        <taxon>Eukaryota</taxon>
        <taxon>Metamonada</taxon>
        <taxon>Preaxostyla</taxon>
        <taxon>Oxymonadida</taxon>
        <taxon>Streblomastigidae</taxon>
        <taxon>Streblomastix</taxon>
    </lineage>
</organism>
<sequence length="2368" mass="265734">MFVYQNEIQILVQVIFTIQVIQNHNQVHCTCGIVNQKIGSIEKTPIGQEPHYWVKKYVYGTYSGGVPQYVTEFLLENFEYEEIYAEDLGPVFTPSSRIRTTTFITVHQDVTKLTMQNVILRCEFHNILFKSQILTLTSTPTLELECMKGQFCNNGITCTDGQCQETAPASCPGSTTPYCALGLEAKQTGSCSVTSSSFCQSDGDCPDSEECDTSSASLLCPDLNTTDYSLHKFCHENHDKVIQSLNNTFQLRGATLIEIKSEINISDCAMIEVKKNCEGINIRNSRFEEISLQRASDDKADNPTSITHCAVFFIEIKDNAFKPPSSYDFIFQEVQFGKISVDNIRYIEDAIKLASKDFSVSDYTDNETHTAQEMYQDDVNQKAQMYYAPLKNISNYAPVLISLEQFQYYTPQQLISNPSLIPTQNKSSANIQISHVRFVNTQGSHSGAIDIRYNIGKIKLEQVGFFSTIAACGTNYVANSNFGHAVYLYGDDMWDKVKTSNFFRCYAQTQTPLFTTESTSGVANISDSILKTYILNMSVRVNGTLSGGNGTENNPFRSISDAMWASNPKKKNLVDISDQEDVLIIINLGFGIFEESRICIVAENSYIYGQESFDQANFTQIQNTRVNLIYISRDNINCLCKIERIKFEQMYHQYQESNDDADLDPDQSSLITIRLGELTFINCSFLQEKRLDASSNIIPHIASYIEIRTLTSYITDCQFNESNFVNEKPSLYFVQGGGRISNCQFEKISGGTLTILIGQNKADVQIRNTTFTSCKGNSDDSFSILSTSSPIVVLSSFNYNIKSRPTPLEVLLSIVTFTGCKFSNLEGQKAGAVLLTGGMLLYGITDCSFSNNKANPSKPFVVDSNVSCGGNDIVAEYYGLNQNSPQQIIYGGDQSQWSFGGCQSSSAAPQIIGFMGSHEEERPEPIVQDTSQMINGGQSPIYTVNVSTTGAHYGPEVFDSLRHAIRSNCTGNNNAITVIIEPGEFDVSEFFIGARAINLIGCGQSLTHCVNDGNSQNSIIVVTGGTLYISLMELKMRSSSISYDGFIILRGDGKIQLHNITFTQTDPQIPQGTSIILAKAGNLTINSTIFTRVSFDNSVGKSEKSAVIWITNNVELLFINNTLFTDIVTYGSDSPITEAMILLYPAQYYGMKEHEGGVIYIEKLTEFICLISNFTHLEGWRTGGINIRKLAVPLVNITGCIFDKNVAQQGEKLQDFLQKQTIGYDLVIDHVFKRQDISSGIVNSQSNSQFPQIGSVVQQYQYGVFDYLMHSGDLSQTLYVSITTGSDSLNSGSQDSPYKTIQFGISQATSDFDQISTIQINEGEYEERQLMIGGRSLGLRGIPLEDYDSIPALNELDSPVVYLRVENQPISFANVTFSNTQIDQATSSALKIEYNNNGQVTIDGCTFEFNIALTNNFEGINPIGAALTVTFTQQIVEPGSILIRNCKFDTNLGDCAGAVTIAGVSEAFYGIQFQECQFENNVCGSTYHFPLQPHGNDIFIDMNNMNITLTTESDNSLFISCLSYSNHPQINYQNADNNNGEYDYLLTGQSSTKQQQNQTVIKLNIVYADIKHGSNNNAGSSDSPMLTISHAFAVLEENTGNESQLFVNKGFYNESQIVVTDYILLLRGSGYYSTQVTNGKMTEQSWLWMQDGSDVTITDFTLIQRPLSALESFFLDIDEGSTTIIRRCVFTQVQFTQQQKDSQETFTDYTSGLLRIGVVEGGIYDCQMINIELNYQAALQLETADEIEDWDEIYHEFEDRKKREELIEDQSSQQLYSEMCIKSTPQSVSIDGDSQQCPERQVGIMKNEGKNEENDIKSSTQYQSLYNRILANRRISYKQNKMNNKSQLNSNKYGKRTKNRPWRGQLGRIGWNDVDRENKDNKRYSKEGIENDIGGWKDIWLRGEKKGIEIEIEREIQYNSQTDTSKSNLTVQNIHPYNIKARAIYMCATPHYGYFFTNCLFQKQCIFSQNNGTVVSDVGIDDRVDQNTLFGVLYHEGDQNNKPTFQSCYYGNEDQECLSSPKQFSFITIADEPIGKLDQFENADVDQVINVSSDDDKTKYGILSSNSVLINPLNIKSTIINVQDGIYTESGIRGIYSSLVIKPQSDSSFDKVIIRPQQQEQEMLGHFESPVLSSIVTVEQYGRVEIERLIFEHFEKQTSMSVIQVQDFASIQLTKIQFIPFQQSVQFIDNMNGNEKQQGTIQRKNILCGKQTMIQGEFKTFEEENGVQEQSLWILPTNEDTSDDEQDQQSEDSPPPYPSCQLAGGIQQVKAPLFIPILEKAIGKVSKDRYGSDITFIGNHLVKCSYMRYEVCEKQELKNDSYCERGLLETGIEWNSEYNATVQTRYKVVRYKMENNASQAVLWIRIRN</sequence>
<feature type="region of interest" description="Disordered" evidence="1">
    <location>
        <begin position="2238"/>
        <end position="2261"/>
    </location>
</feature>
<comment type="caution">
    <text evidence="2">The sequence shown here is derived from an EMBL/GenBank/DDBJ whole genome shotgun (WGS) entry which is preliminary data.</text>
</comment>
<dbReference type="SUPFAM" id="SSF51126">
    <property type="entry name" value="Pectin lyase-like"/>
    <property type="match status" value="4"/>
</dbReference>
<proteinExistence type="predicted"/>
<dbReference type="InterPro" id="IPR012334">
    <property type="entry name" value="Pectin_lyas_fold"/>
</dbReference>
<dbReference type="InterPro" id="IPR011050">
    <property type="entry name" value="Pectin_lyase_fold/virulence"/>
</dbReference>
<feature type="compositionally biased region" description="Acidic residues" evidence="1">
    <location>
        <begin position="2240"/>
        <end position="2250"/>
    </location>
</feature>